<keyword evidence="2 8" id="KW-0808">Transferase</keyword>
<keyword evidence="6" id="KW-0804">Transcription</keyword>
<gene>
    <name evidence="8" type="ORF">H9650_10705</name>
</gene>
<dbReference type="Pfam" id="PF12833">
    <property type="entry name" value="HTH_18"/>
    <property type="match status" value="1"/>
</dbReference>
<comment type="caution">
    <text evidence="8">The sequence shown here is derived from an EMBL/GenBank/DDBJ whole genome shotgun (WGS) entry which is preliminary data.</text>
</comment>
<sequence>MDKINLSFEEMWQRIIACDHNYDGYFYTAVKTTKIYCRPSCKSRKPKKENVVFYKTKSEAEKAGFRACKRCKPDLQLAPQEDLVEQVISFLTNNYRQPLTLENISIHMGVSPFHLERVFKKVTSESPRQLLERIRIEKAAHLLKHTNASNLEISLQTGFQSTSTFYKAFRNSFQSSPSEFRKQWRKMQV</sequence>
<proteinExistence type="predicted"/>
<dbReference type="Proteomes" id="UP000640786">
    <property type="component" value="Unassembled WGS sequence"/>
</dbReference>
<keyword evidence="5" id="KW-0010">Activator</keyword>
<evidence type="ECO:0000313" key="9">
    <source>
        <dbReference type="Proteomes" id="UP000640786"/>
    </source>
</evidence>
<keyword evidence="2 8" id="KW-0489">Methyltransferase</keyword>
<evidence type="ECO:0000256" key="5">
    <source>
        <dbReference type="ARBA" id="ARBA00023159"/>
    </source>
</evidence>
<dbReference type="SUPFAM" id="SSF57884">
    <property type="entry name" value="Ada DNA repair protein, N-terminal domain (N-Ada 10)"/>
    <property type="match status" value="1"/>
</dbReference>
<dbReference type="PANTHER" id="PTHR43280">
    <property type="entry name" value="ARAC-FAMILY TRANSCRIPTIONAL REGULATOR"/>
    <property type="match status" value="1"/>
</dbReference>
<dbReference type="GO" id="GO:0032259">
    <property type="term" value="P:methylation"/>
    <property type="evidence" value="ECO:0007669"/>
    <property type="project" value="UniProtKB-KW"/>
</dbReference>
<evidence type="ECO:0000256" key="1">
    <source>
        <dbReference type="ARBA" id="ARBA00001947"/>
    </source>
</evidence>
<keyword evidence="4" id="KW-0238">DNA-binding</keyword>
<dbReference type="RefSeq" id="WP_191697174.1">
    <property type="nucleotide sequence ID" value="NZ_JACSQO010000004.1"/>
</dbReference>
<dbReference type="PIRSF" id="PIRSF000408">
    <property type="entry name" value="Alkyltransferas_AdaA"/>
    <property type="match status" value="1"/>
</dbReference>
<keyword evidence="3" id="KW-0805">Transcription regulation</keyword>
<dbReference type="Gene3D" id="1.10.10.60">
    <property type="entry name" value="Homeodomain-like"/>
    <property type="match status" value="2"/>
</dbReference>
<evidence type="ECO:0000256" key="6">
    <source>
        <dbReference type="ARBA" id="ARBA00023163"/>
    </source>
</evidence>
<dbReference type="PANTHER" id="PTHR43280:SF2">
    <property type="entry name" value="HTH-TYPE TRANSCRIPTIONAL REGULATOR EXSA"/>
    <property type="match status" value="1"/>
</dbReference>
<organism evidence="8 9">
    <name type="scientific">Psychrobacillus faecigallinarum</name>
    <dbReference type="NCBI Taxonomy" id="2762235"/>
    <lineage>
        <taxon>Bacteria</taxon>
        <taxon>Bacillati</taxon>
        <taxon>Bacillota</taxon>
        <taxon>Bacilli</taxon>
        <taxon>Bacillales</taxon>
        <taxon>Bacillaceae</taxon>
        <taxon>Psychrobacillus</taxon>
    </lineage>
</organism>
<dbReference type="SUPFAM" id="SSF46689">
    <property type="entry name" value="Homeodomain-like"/>
    <property type="match status" value="2"/>
</dbReference>
<dbReference type="InterPro" id="IPR004026">
    <property type="entry name" value="Ada_DNA_repair_Zn-bd"/>
</dbReference>
<evidence type="ECO:0000256" key="3">
    <source>
        <dbReference type="ARBA" id="ARBA00023015"/>
    </source>
</evidence>
<evidence type="ECO:0000313" key="8">
    <source>
        <dbReference type="EMBL" id="MBD7944586.1"/>
    </source>
</evidence>
<dbReference type="EMBL" id="JACSQO010000004">
    <property type="protein sequence ID" value="MBD7944586.1"/>
    <property type="molecule type" value="Genomic_DNA"/>
</dbReference>
<dbReference type="Pfam" id="PF02805">
    <property type="entry name" value="Ada_Zn_binding"/>
    <property type="match status" value="1"/>
</dbReference>
<dbReference type="InterPro" id="IPR009057">
    <property type="entry name" value="Homeodomain-like_sf"/>
</dbReference>
<evidence type="ECO:0000259" key="7">
    <source>
        <dbReference type="PROSITE" id="PS01124"/>
    </source>
</evidence>
<protein>
    <submittedName>
        <fullName evidence="8">Methylphosphotriester-DNA--protein-cysteine methyltransferase family protein</fullName>
    </submittedName>
</protein>
<evidence type="ECO:0000256" key="4">
    <source>
        <dbReference type="ARBA" id="ARBA00023125"/>
    </source>
</evidence>
<feature type="domain" description="HTH araC/xylS-type" evidence="7">
    <location>
        <begin position="85"/>
        <end position="183"/>
    </location>
</feature>
<comment type="cofactor">
    <cofactor evidence="1">
        <name>Zn(2+)</name>
        <dbReference type="ChEBI" id="CHEBI:29105"/>
    </cofactor>
</comment>
<accession>A0ABR8RA13</accession>
<keyword evidence="9" id="KW-1185">Reference proteome</keyword>
<dbReference type="GO" id="GO:0008168">
    <property type="term" value="F:methyltransferase activity"/>
    <property type="evidence" value="ECO:0007669"/>
    <property type="project" value="UniProtKB-KW"/>
</dbReference>
<dbReference type="SMART" id="SM00342">
    <property type="entry name" value="HTH_ARAC"/>
    <property type="match status" value="1"/>
</dbReference>
<dbReference type="Gene3D" id="3.40.10.10">
    <property type="entry name" value="DNA Methylphosphotriester Repair Domain"/>
    <property type="match status" value="1"/>
</dbReference>
<dbReference type="InterPro" id="IPR035451">
    <property type="entry name" value="Ada-like_dom_sf"/>
</dbReference>
<dbReference type="PROSITE" id="PS01124">
    <property type="entry name" value="HTH_ARAC_FAMILY_2"/>
    <property type="match status" value="1"/>
</dbReference>
<name>A0ABR8RA13_9BACI</name>
<dbReference type="InterPro" id="IPR018060">
    <property type="entry name" value="HTH_AraC"/>
</dbReference>
<evidence type="ECO:0000256" key="2">
    <source>
        <dbReference type="ARBA" id="ARBA00022603"/>
    </source>
</evidence>
<dbReference type="InterPro" id="IPR016220">
    <property type="entry name" value="Me-P-triester_DNA_alkyl-Trfase"/>
</dbReference>
<reference evidence="8 9" key="1">
    <citation type="submission" date="2020-08" db="EMBL/GenBank/DDBJ databases">
        <title>A Genomic Blueprint of the Chicken Gut Microbiome.</title>
        <authorList>
            <person name="Gilroy R."/>
            <person name="Ravi A."/>
            <person name="Getino M."/>
            <person name="Pursley I."/>
            <person name="Horton D.L."/>
            <person name="Alikhan N.-F."/>
            <person name="Baker D."/>
            <person name="Gharbi K."/>
            <person name="Hall N."/>
            <person name="Watson M."/>
            <person name="Adriaenssens E.M."/>
            <person name="Foster-Nyarko E."/>
            <person name="Jarju S."/>
            <person name="Secka A."/>
            <person name="Antonio M."/>
            <person name="Oren A."/>
            <person name="Chaudhuri R."/>
            <person name="La Ragione R.M."/>
            <person name="Hildebrand F."/>
            <person name="Pallen M.J."/>
        </authorList>
    </citation>
    <scope>NUCLEOTIDE SEQUENCE [LARGE SCALE GENOMIC DNA]</scope>
    <source>
        <strain evidence="8 9">Sa2BUA9</strain>
    </source>
</reference>